<evidence type="ECO:0000256" key="1">
    <source>
        <dbReference type="SAM" id="MobiDB-lite"/>
    </source>
</evidence>
<comment type="caution">
    <text evidence="3">The sequence shown here is derived from an EMBL/GenBank/DDBJ whole genome shotgun (WGS) entry which is preliminary data.</text>
</comment>
<dbReference type="eggNOG" id="ENOG5033B2S">
    <property type="taxonomic scope" value="Bacteria"/>
</dbReference>
<keyword evidence="2" id="KW-0812">Transmembrane</keyword>
<keyword evidence="2" id="KW-0472">Membrane</keyword>
<dbReference type="OrthoDB" id="3233721at2"/>
<dbReference type="RefSeq" id="WP_026641988.1">
    <property type="nucleotide sequence ID" value="NZ_JGZU01000011.1"/>
</dbReference>
<reference evidence="3 4" key="1">
    <citation type="submission" date="2014-03" db="EMBL/GenBank/DDBJ databases">
        <title>Genomics of Bifidobacteria.</title>
        <authorList>
            <person name="Ventura M."/>
            <person name="Milani C."/>
            <person name="Lugli G.A."/>
        </authorList>
    </citation>
    <scope>NUCLEOTIDE SEQUENCE [LARGE SCALE GENOMIC DNA]</scope>
    <source>
        <strain evidence="3 4">JCM 13495</strain>
    </source>
</reference>
<accession>A0A087EDS0</accession>
<dbReference type="Proteomes" id="UP000029080">
    <property type="component" value="Unassembled WGS sequence"/>
</dbReference>
<feature type="transmembrane region" description="Helical" evidence="2">
    <location>
        <begin position="81"/>
        <end position="104"/>
    </location>
</feature>
<evidence type="ECO:0000256" key="2">
    <source>
        <dbReference type="SAM" id="Phobius"/>
    </source>
</evidence>
<keyword evidence="2" id="KW-1133">Transmembrane helix</keyword>
<dbReference type="STRING" id="356829.BITS_1059"/>
<dbReference type="AlphaFoldDB" id="A0A087EDS0"/>
<feature type="region of interest" description="Disordered" evidence="1">
    <location>
        <begin position="1"/>
        <end position="38"/>
    </location>
</feature>
<sequence>MNNAQPINAPQTQQPVDQNAYLQNGNQPSQYVASGATGPQGVSGALGSVPAGVPPMGMPPQGAYGAPMPGQPQKRKKGSGVIIGIIVGVIVIAIIAACVFFFLFKPSLTAQDYLEASTKLDDISSEYYDVTSDMSQMQYYDDSDVNSSVSDLKDGISKLQQIEGEFSSLKAYKDDEVKQAYDTYTASSKQFTDYMLKVAEAYPALKAVETSCGDTPYVSMYDSDFADQYSTFLSSCKTKLEALSNTDVQSIKDFATSMSEYATKLSDIVDQLKELGNIDDIEYGSDQYNKLSDIVDEYYELPSTYEATSDFQSAISDELNKVDPSDELQAVQDLLGTKIQEAKR</sequence>
<name>A0A087EDS0_9BIFI</name>
<dbReference type="EMBL" id="JGZU01000011">
    <property type="protein sequence ID" value="KFJ05921.1"/>
    <property type="molecule type" value="Genomic_DNA"/>
</dbReference>
<keyword evidence="4" id="KW-1185">Reference proteome</keyword>
<protein>
    <submittedName>
        <fullName evidence="3">Uncharacterized protein</fullName>
    </submittedName>
</protein>
<gene>
    <name evidence="3" type="ORF">BITS_1059</name>
</gene>
<proteinExistence type="predicted"/>
<organism evidence="3 4">
    <name type="scientific">Bifidobacterium tsurumiense</name>
    <dbReference type="NCBI Taxonomy" id="356829"/>
    <lineage>
        <taxon>Bacteria</taxon>
        <taxon>Bacillati</taxon>
        <taxon>Actinomycetota</taxon>
        <taxon>Actinomycetes</taxon>
        <taxon>Bifidobacteriales</taxon>
        <taxon>Bifidobacteriaceae</taxon>
        <taxon>Bifidobacterium</taxon>
    </lineage>
</organism>
<feature type="compositionally biased region" description="Polar residues" evidence="1">
    <location>
        <begin position="1"/>
        <end position="32"/>
    </location>
</feature>
<evidence type="ECO:0000313" key="4">
    <source>
        <dbReference type="Proteomes" id="UP000029080"/>
    </source>
</evidence>
<evidence type="ECO:0000313" key="3">
    <source>
        <dbReference type="EMBL" id="KFJ05921.1"/>
    </source>
</evidence>